<name>A0ABV0K951_9CYAN</name>
<gene>
    <name evidence="1" type="ORF">NC992_20635</name>
</gene>
<dbReference type="Proteomes" id="UP001482513">
    <property type="component" value="Unassembled WGS sequence"/>
</dbReference>
<dbReference type="Pfam" id="PF11780">
    <property type="entry name" value="DUF3318"/>
    <property type="match status" value="1"/>
</dbReference>
<reference evidence="1 2" key="1">
    <citation type="submission" date="2022-04" db="EMBL/GenBank/DDBJ databases">
        <title>Positive selection, recombination, and allopatry shape intraspecific diversity of widespread and dominant cyanobacteria.</title>
        <authorList>
            <person name="Wei J."/>
            <person name="Shu W."/>
            <person name="Hu C."/>
        </authorList>
    </citation>
    <scope>NUCLEOTIDE SEQUENCE [LARGE SCALE GENOMIC DNA]</scope>
    <source>
        <strain evidence="1 2">DQ-A4</strain>
    </source>
</reference>
<organism evidence="1 2">
    <name type="scientific">Leptolyngbya subtilissima DQ-A4</name>
    <dbReference type="NCBI Taxonomy" id="2933933"/>
    <lineage>
        <taxon>Bacteria</taxon>
        <taxon>Bacillati</taxon>
        <taxon>Cyanobacteriota</taxon>
        <taxon>Cyanophyceae</taxon>
        <taxon>Leptolyngbyales</taxon>
        <taxon>Leptolyngbyaceae</taxon>
        <taxon>Leptolyngbya group</taxon>
        <taxon>Leptolyngbya</taxon>
    </lineage>
</organism>
<keyword evidence="2" id="KW-1185">Reference proteome</keyword>
<sequence length="202" mass="22360">MVNPNAEIGRLRELMPATARMQTKLMLSDRQLNVIKAEFPRPWQSAHTVSINLDLWHQLAVAERDLLFLRTVTWVTMTNVLKPNWYQAMAGAGLVGSVVELLQGDAVGVVAAAGVTALASWQIWRGVTGPQIEIAADDKAVQVALRRGYDQADAAAALIRAIEAVPPLEGRRVLTVNELLRCQNLRRQTGHSEFSVPESYRR</sequence>
<accession>A0ABV0K951</accession>
<proteinExistence type="predicted"/>
<dbReference type="RefSeq" id="WP_313887272.1">
    <property type="nucleotide sequence ID" value="NZ_JAMPKX010000011.1"/>
</dbReference>
<dbReference type="EMBL" id="JAMPKX010000011">
    <property type="protein sequence ID" value="MEP0949299.1"/>
    <property type="molecule type" value="Genomic_DNA"/>
</dbReference>
<evidence type="ECO:0000313" key="2">
    <source>
        <dbReference type="Proteomes" id="UP001482513"/>
    </source>
</evidence>
<dbReference type="InterPro" id="IPR021751">
    <property type="entry name" value="DUF3318"/>
</dbReference>
<protein>
    <submittedName>
        <fullName evidence="1">DUF3318 domain-containing protein</fullName>
    </submittedName>
</protein>
<comment type="caution">
    <text evidence="1">The sequence shown here is derived from an EMBL/GenBank/DDBJ whole genome shotgun (WGS) entry which is preliminary data.</text>
</comment>
<evidence type="ECO:0000313" key="1">
    <source>
        <dbReference type="EMBL" id="MEP0949299.1"/>
    </source>
</evidence>